<proteinExistence type="predicted"/>
<protein>
    <recommendedName>
        <fullName evidence="1">Methyltransferase domain-containing protein</fullName>
    </recommendedName>
</protein>
<dbReference type="CDD" id="cd02440">
    <property type="entry name" value="AdoMet_MTases"/>
    <property type="match status" value="1"/>
</dbReference>
<dbReference type="Pfam" id="PF13649">
    <property type="entry name" value="Methyltransf_25"/>
    <property type="match status" value="1"/>
</dbReference>
<dbReference type="InterPro" id="IPR029063">
    <property type="entry name" value="SAM-dependent_MTases_sf"/>
</dbReference>
<evidence type="ECO:0000313" key="2">
    <source>
        <dbReference type="EMBL" id="SQF41160.1"/>
    </source>
</evidence>
<dbReference type="Proteomes" id="UP000249495">
    <property type="component" value="Chromosome 1"/>
</dbReference>
<dbReference type="OrthoDB" id="465705at2"/>
<evidence type="ECO:0000259" key="1">
    <source>
        <dbReference type="Pfam" id="PF13649"/>
    </source>
</evidence>
<name>A0A2X3VIF9_9STRE</name>
<dbReference type="InterPro" id="IPR041698">
    <property type="entry name" value="Methyltransf_25"/>
</dbReference>
<evidence type="ECO:0000313" key="3">
    <source>
        <dbReference type="Proteomes" id="UP000249495"/>
    </source>
</evidence>
<gene>
    <name evidence="2" type="ORF">NCTC12278_01758</name>
</gene>
<reference evidence="2 3" key="1">
    <citation type="submission" date="2018-06" db="EMBL/GenBank/DDBJ databases">
        <authorList>
            <consortium name="Pathogen Informatics"/>
            <person name="Doyle S."/>
        </authorList>
    </citation>
    <scope>NUCLEOTIDE SEQUENCE [LARGE SCALE GENOMIC DNA]</scope>
    <source>
        <strain evidence="2 3">NCTC12278</strain>
    </source>
</reference>
<sequence>MPNDLIHKKFQRRSNQLEIVDNLYDDATFSEYYRLVIDQDSLLENDLDIYKRYFDKTVSVLEIGSGTGRIFNHLFQEGYDIYGIEPSAEMSKYIDENGRDRVYPLTLQEAEYLPKRDIEVIIIPATSVSLFSLSDLERFLEYVKQQQPSIKRIIFDFLKEDFFIDSMDIIQSHTLGLGKFYYVNFFDRSGERIVYNLVNSEKLGISVKYAYSHASVQTLFEKLGMAFNVILDSDRYTMIEGVFNGH</sequence>
<dbReference type="AlphaFoldDB" id="A0A2X3VIF9"/>
<dbReference type="KEGG" id="sfer:NCTC12278_01758"/>
<dbReference type="RefSeq" id="WP_018030568.1">
    <property type="nucleotide sequence ID" value="NZ_LS483343.1"/>
</dbReference>
<feature type="domain" description="Methyltransferase" evidence="1">
    <location>
        <begin position="60"/>
        <end position="143"/>
    </location>
</feature>
<organism evidence="2 3">
    <name type="scientific">Streptococcus ferus</name>
    <dbReference type="NCBI Taxonomy" id="1345"/>
    <lineage>
        <taxon>Bacteria</taxon>
        <taxon>Bacillati</taxon>
        <taxon>Bacillota</taxon>
        <taxon>Bacilli</taxon>
        <taxon>Lactobacillales</taxon>
        <taxon>Streptococcaceae</taxon>
        <taxon>Streptococcus</taxon>
    </lineage>
</organism>
<keyword evidence="3" id="KW-1185">Reference proteome</keyword>
<dbReference type="STRING" id="1123303.GCA_000372425_01246"/>
<accession>A0A2X3VIF9</accession>
<dbReference type="Gene3D" id="3.40.50.150">
    <property type="entry name" value="Vaccinia Virus protein VP39"/>
    <property type="match status" value="1"/>
</dbReference>
<dbReference type="EMBL" id="LS483343">
    <property type="protein sequence ID" value="SQF41160.1"/>
    <property type="molecule type" value="Genomic_DNA"/>
</dbReference>
<dbReference type="SUPFAM" id="SSF53335">
    <property type="entry name" value="S-adenosyl-L-methionine-dependent methyltransferases"/>
    <property type="match status" value="1"/>
</dbReference>